<keyword evidence="10 17" id="KW-0762">Sugar transport</keyword>
<dbReference type="AlphaFoldDB" id="A0A7C4Y6P5"/>
<dbReference type="Pfam" id="PF02896">
    <property type="entry name" value="PEP-utilizers_C"/>
    <property type="match status" value="1"/>
</dbReference>
<dbReference type="InterPro" id="IPR024692">
    <property type="entry name" value="PTS_EI"/>
</dbReference>
<keyword evidence="13 17" id="KW-0479">Metal-binding</keyword>
<dbReference type="SUPFAM" id="SSF51621">
    <property type="entry name" value="Phosphoenolpyruvate/pyruvate domain"/>
    <property type="match status" value="1"/>
</dbReference>
<dbReference type="PRINTS" id="PR01736">
    <property type="entry name" value="PHPHTRNFRASE"/>
</dbReference>
<organism evidence="25">
    <name type="scientific">Caldisericum exile</name>
    <dbReference type="NCBI Taxonomy" id="693075"/>
    <lineage>
        <taxon>Bacteria</taxon>
        <taxon>Pseudomonadati</taxon>
        <taxon>Caldisericota/Cryosericota group</taxon>
        <taxon>Caldisericota</taxon>
        <taxon>Caldisericia</taxon>
        <taxon>Caldisericales</taxon>
        <taxon>Caldisericaceae</taxon>
        <taxon>Caldisericum</taxon>
    </lineage>
</organism>
<dbReference type="PIRSF" id="PIRSF000732">
    <property type="entry name" value="PTS_enzyme_I"/>
    <property type="match status" value="1"/>
</dbReference>
<name>A0A7C4Y6P5_9BACT</name>
<comment type="caution">
    <text evidence="25">The sequence shown here is derived from an EMBL/GenBank/DDBJ whole genome shotgun (WGS) entry which is preliminary data.</text>
</comment>
<dbReference type="GO" id="GO:0008965">
    <property type="term" value="F:phosphoenolpyruvate-protein phosphotransferase activity"/>
    <property type="evidence" value="ECO:0007669"/>
    <property type="project" value="UniProtKB-EC"/>
</dbReference>
<comment type="subcellular location">
    <subcellularLocation>
        <location evidence="4 17">Cytoplasm</location>
    </subcellularLocation>
</comment>
<dbReference type="InterPro" id="IPR040442">
    <property type="entry name" value="Pyrv_kinase-like_dom_sf"/>
</dbReference>
<dbReference type="PROSITE" id="PS00742">
    <property type="entry name" value="PEP_ENZYMES_2"/>
    <property type="match status" value="1"/>
</dbReference>
<keyword evidence="15 17" id="KW-0460">Magnesium</keyword>
<sequence length="539" mass="60510">MKTLKGVPVSKGISIGFARVYVKEKVKVTDAKDSVPISEKKELLSKSLKKTKEEIELTYENLKKTNPKEAEIFEAHLLILEDPTLSEKIDEYLNKGYNLAYSVKASFEEFIEALKNLQSEYMKERANDLYDILDSLLRHILHIEKINLSSLPKDSIVVAEDLTPSDTAVLDRNNVLGFVTEKGGPTSHTAILAEALNIPAVVGVNNLLQNIKDGDELIVDGTKGEVIVNPDNETKEQYLSLKREKDEQEKLLKEKAKEFAYTKSGKRIEVVANIGSPKDVDKALEMGAEGVGLYRTEFLFLDRTVPPGEDEQFEAYKVVAERFKPHPVIIRTLDIGGDKQIPYLNLEHELNPFLGVRAIRLCLKEKELFKTQLRAILRASAYGNVLIMYPMIAIKEEIIEANNILNEVKEELRKKKIQFDENIKVGIMVEIPSAALNADELIDYVDFFSIGTNDLTQYTFAADRTNDALSYLYQPLNPALLNLIKMTINASHRKGKWTGVCGEIAGDPNAIPKLIELGADELSMSPSKIPQAKKIVMEF</sequence>
<evidence type="ECO:0000259" key="24">
    <source>
        <dbReference type="Pfam" id="PF05524"/>
    </source>
</evidence>
<dbReference type="PANTHER" id="PTHR46244">
    <property type="entry name" value="PHOSPHOENOLPYRUVATE-PROTEIN PHOSPHOTRANSFERASE"/>
    <property type="match status" value="1"/>
</dbReference>
<keyword evidence="21" id="KW-0175">Coiled coil</keyword>
<evidence type="ECO:0000256" key="9">
    <source>
        <dbReference type="ARBA" id="ARBA00022490"/>
    </source>
</evidence>
<dbReference type="InterPro" id="IPR050499">
    <property type="entry name" value="PEP-utilizing_PTS_enzyme"/>
</dbReference>
<feature type="active site" description="Proton donor" evidence="18">
    <location>
        <position position="501"/>
    </location>
</feature>
<dbReference type="InterPro" id="IPR006318">
    <property type="entry name" value="PTS_EI-like"/>
</dbReference>
<dbReference type="SUPFAM" id="SSF47831">
    <property type="entry name" value="Enzyme I of the PEP:sugar phosphotransferase system HPr-binding (sub)domain"/>
    <property type="match status" value="1"/>
</dbReference>
<evidence type="ECO:0000256" key="4">
    <source>
        <dbReference type="ARBA" id="ARBA00004496"/>
    </source>
</evidence>
<evidence type="ECO:0000256" key="19">
    <source>
        <dbReference type="PIRSR" id="PIRSR000732-2"/>
    </source>
</evidence>
<feature type="active site" description="Tele-phosphohistidine intermediate" evidence="18">
    <location>
        <position position="188"/>
    </location>
</feature>
<evidence type="ECO:0000259" key="22">
    <source>
        <dbReference type="Pfam" id="PF00391"/>
    </source>
</evidence>
<keyword evidence="8 17" id="KW-0813">Transport</keyword>
<reference evidence="25" key="1">
    <citation type="journal article" date="2020" name="mSystems">
        <title>Genome- and Community-Level Interaction Insights into Carbon Utilization and Element Cycling Functions of Hydrothermarchaeota in Hydrothermal Sediment.</title>
        <authorList>
            <person name="Zhou Z."/>
            <person name="Liu Y."/>
            <person name="Xu W."/>
            <person name="Pan J."/>
            <person name="Luo Z.H."/>
            <person name="Li M."/>
        </authorList>
    </citation>
    <scope>NUCLEOTIDE SEQUENCE [LARGE SCALE GENOMIC DNA]</scope>
    <source>
        <strain evidence="25">SpSt-794</strain>
    </source>
</reference>
<dbReference type="Pfam" id="PF05524">
    <property type="entry name" value="PEP-utilisers_N"/>
    <property type="match status" value="1"/>
</dbReference>
<keyword evidence="25" id="KW-0670">Pyruvate</keyword>
<dbReference type="Gene3D" id="3.20.20.60">
    <property type="entry name" value="Phosphoenolpyruvate-binding domains"/>
    <property type="match status" value="1"/>
</dbReference>
<dbReference type="Gene3D" id="3.50.30.10">
    <property type="entry name" value="Phosphohistidine domain"/>
    <property type="match status" value="1"/>
</dbReference>
<dbReference type="InterPro" id="IPR036618">
    <property type="entry name" value="PtsI_HPr-bd_sf"/>
</dbReference>
<keyword evidence="11 17" id="KW-0808">Transferase</keyword>
<dbReference type="EC" id="2.7.3.9" evidence="6 17"/>
<feature type="domain" description="PEP-utilising enzyme mobile" evidence="22">
    <location>
        <begin position="152"/>
        <end position="224"/>
    </location>
</feature>
<comment type="cofactor">
    <cofactor evidence="2 17 20">
        <name>Mg(2+)</name>
        <dbReference type="ChEBI" id="CHEBI:18420"/>
    </cofactor>
</comment>
<dbReference type="InterPro" id="IPR015813">
    <property type="entry name" value="Pyrv/PenolPyrv_kinase-like_dom"/>
</dbReference>
<evidence type="ECO:0000256" key="10">
    <source>
        <dbReference type="ARBA" id="ARBA00022597"/>
    </source>
</evidence>
<feature type="binding site" evidence="19">
    <location>
        <position position="295"/>
    </location>
    <ligand>
        <name>phosphoenolpyruvate</name>
        <dbReference type="ChEBI" id="CHEBI:58702"/>
    </ligand>
</feature>
<feature type="binding site" evidence="20">
    <location>
        <position position="454"/>
    </location>
    <ligand>
        <name>Mg(2+)</name>
        <dbReference type="ChEBI" id="CHEBI:18420"/>
    </ligand>
</feature>
<feature type="domain" description="Phosphotransferase system enzyme I N-terminal" evidence="24">
    <location>
        <begin position="5"/>
        <end position="125"/>
    </location>
</feature>
<evidence type="ECO:0000256" key="2">
    <source>
        <dbReference type="ARBA" id="ARBA00001946"/>
    </source>
</evidence>
<evidence type="ECO:0000256" key="21">
    <source>
        <dbReference type="SAM" id="Coils"/>
    </source>
</evidence>
<protein>
    <recommendedName>
        <fullName evidence="7 17">Phosphoenolpyruvate-protein phosphotransferase</fullName>
        <ecNumber evidence="6 17">2.7.3.9</ecNumber>
    </recommendedName>
    <alternativeName>
        <fullName evidence="16 17">Phosphotransferase system, enzyme I</fullName>
    </alternativeName>
</protein>
<dbReference type="InterPro" id="IPR023151">
    <property type="entry name" value="PEP_util_CS"/>
</dbReference>
<dbReference type="EMBL" id="DTHV01000101">
    <property type="protein sequence ID" value="HGW60424.1"/>
    <property type="molecule type" value="Genomic_DNA"/>
</dbReference>
<dbReference type="InterPro" id="IPR000121">
    <property type="entry name" value="PEP_util_C"/>
</dbReference>
<evidence type="ECO:0000256" key="14">
    <source>
        <dbReference type="ARBA" id="ARBA00022777"/>
    </source>
</evidence>
<dbReference type="PANTHER" id="PTHR46244:SF3">
    <property type="entry name" value="PHOSPHOENOLPYRUVATE-PROTEIN PHOSPHOTRANSFERASE"/>
    <property type="match status" value="1"/>
</dbReference>
<evidence type="ECO:0000256" key="20">
    <source>
        <dbReference type="PIRSR" id="PIRSR000732-3"/>
    </source>
</evidence>
<dbReference type="InterPro" id="IPR008279">
    <property type="entry name" value="PEP-util_enz_mobile_dom"/>
</dbReference>
<evidence type="ECO:0000256" key="13">
    <source>
        <dbReference type="ARBA" id="ARBA00022723"/>
    </source>
</evidence>
<keyword evidence="14 17" id="KW-0418">Kinase</keyword>
<evidence type="ECO:0000256" key="3">
    <source>
        <dbReference type="ARBA" id="ARBA00002728"/>
    </source>
</evidence>
<evidence type="ECO:0000256" key="11">
    <source>
        <dbReference type="ARBA" id="ARBA00022679"/>
    </source>
</evidence>
<proteinExistence type="inferred from homology"/>
<dbReference type="GO" id="GO:0005737">
    <property type="term" value="C:cytoplasm"/>
    <property type="evidence" value="ECO:0007669"/>
    <property type="project" value="UniProtKB-SubCell"/>
</dbReference>
<dbReference type="Gene3D" id="1.10.274.10">
    <property type="entry name" value="PtsI, HPr-binding domain"/>
    <property type="match status" value="1"/>
</dbReference>
<dbReference type="InterPro" id="IPR008731">
    <property type="entry name" value="PTS_EIN"/>
</dbReference>
<accession>A0A7C4Y6P5</accession>
<dbReference type="NCBIfam" id="TIGR01417">
    <property type="entry name" value="PTS_I_fam"/>
    <property type="match status" value="1"/>
</dbReference>
<dbReference type="GO" id="GO:0046872">
    <property type="term" value="F:metal ion binding"/>
    <property type="evidence" value="ECO:0007669"/>
    <property type="project" value="UniProtKB-KW"/>
</dbReference>
<evidence type="ECO:0000256" key="18">
    <source>
        <dbReference type="PIRSR" id="PIRSR000732-1"/>
    </source>
</evidence>
<keyword evidence="9 17" id="KW-0963">Cytoplasm</keyword>
<feature type="binding site" evidence="19">
    <location>
        <position position="331"/>
    </location>
    <ligand>
        <name>phosphoenolpyruvate</name>
        <dbReference type="ChEBI" id="CHEBI:58702"/>
    </ligand>
</feature>
<evidence type="ECO:0000256" key="6">
    <source>
        <dbReference type="ARBA" id="ARBA00012232"/>
    </source>
</evidence>
<feature type="binding site" evidence="19">
    <location>
        <position position="464"/>
    </location>
    <ligand>
        <name>phosphoenolpyruvate</name>
        <dbReference type="ChEBI" id="CHEBI:58702"/>
    </ligand>
</feature>
<evidence type="ECO:0000259" key="23">
    <source>
        <dbReference type="Pfam" id="PF02896"/>
    </source>
</evidence>
<dbReference type="GO" id="GO:0009401">
    <property type="term" value="P:phosphoenolpyruvate-dependent sugar phosphotransferase system"/>
    <property type="evidence" value="ECO:0007669"/>
    <property type="project" value="UniProtKB-KW"/>
</dbReference>
<evidence type="ECO:0000256" key="15">
    <source>
        <dbReference type="ARBA" id="ARBA00022842"/>
    </source>
</evidence>
<feature type="binding site" evidence="19">
    <location>
        <begin position="453"/>
        <end position="454"/>
    </location>
    <ligand>
        <name>phosphoenolpyruvate</name>
        <dbReference type="ChEBI" id="CHEBI:58702"/>
    </ligand>
</feature>
<comment type="catalytic activity">
    <reaction evidence="1 17">
        <text>L-histidyl-[protein] + phosphoenolpyruvate = N(pros)-phospho-L-histidyl-[protein] + pyruvate</text>
        <dbReference type="Rhea" id="RHEA:23880"/>
        <dbReference type="Rhea" id="RHEA-COMP:9745"/>
        <dbReference type="Rhea" id="RHEA-COMP:9746"/>
        <dbReference type="ChEBI" id="CHEBI:15361"/>
        <dbReference type="ChEBI" id="CHEBI:29979"/>
        <dbReference type="ChEBI" id="CHEBI:58702"/>
        <dbReference type="ChEBI" id="CHEBI:64837"/>
        <dbReference type="EC" id="2.7.3.9"/>
    </reaction>
</comment>
<evidence type="ECO:0000256" key="12">
    <source>
        <dbReference type="ARBA" id="ARBA00022683"/>
    </source>
</evidence>
<evidence type="ECO:0000256" key="17">
    <source>
        <dbReference type="PIRNR" id="PIRNR000732"/>
    </source>
</evidence>
<dbReference type="InterPro" id="IPR036637">
    <property type="entry name" value="Phosphohistidine_dom_sf"/>
</dbReference>
<dbReference type="Pfam" id="PF00391">
    <property type="entry name" value="PEP-utilizers"/>
    <property type="match status" value="1"/>
</dbReference>
<evidence type="ECO:0000256" key="1">
    <source>
        <dbReference type="ARBA" id="ARBA00000683"/>
    </source>
</evidence>
<feature type="coiled-coil region" evidence="21">
    <location>
        <begin position="391"/>
        <end position="418"/>
    </location>
</feature>
<evidence type="ECO:0000256" key="8">
    <source>
        <dbReference type="ARBA" id="ARBA00022448"/>
    </source>
</evidence>
<dbReference type="SUPFAM" id="SSF52009">
    <property type="entry name" value="Phosphohistidine domain"/>
    <property type="match status" value="1"/>
</dbReference>
<gene>
    <name evidence="25" type="primary">ptsP</name>
    <name evidence="25" type="ORF">ENV82_03215</name>
</gene>
<feature type="binding site" evidence="20">
    <location>
        <position position="430"/>
    </location>
    <ligand>
        <name>Mg(2+)</name>
        <dbReference type="ChEBI" id="CHEBI:18420"/>
    </ligand>
</feature>
<evidence type="ECO:0000313" key="25">
    <source>
        <dbReference type="EMBL" id="HGW60424.1"/>
    </source>
</evidence>
<comment type="function">
    <text evidence="3 17">General (non sugar-specific) component of the phosphoenolpyruvate-dependent sugar phosphotransferase system (sugar PTS). This major carbohydrate active-transport system catalyzes the phosphorylation of incoming sugar substrates concomitantly with their translocation across the cell membrane. Enzyme I transfers the phosphoryl group from phosphoenolpyruvate (PEP) to the phosphoryl carrier protein (HPr).</text>
</comment>
<evidence type="ECO:0000256" key="16">
    <source>
        <dbReference type="ARBA" id="ARBA00033235"/>
    </source>
</evidence>
<feature type="domain" description="PEP-utilising enzyme C-terminal" evidence="23">
    <location>
        <begin position="254"/>
        <end position="537"/>
    </location>
</feature>
<comment type="similarity">
    <text evidence="5 17">Belongs to the PEP-utilizing enzyme family.</text>
</comment>
<evidence type="ECO:0000256" key="7">
    <source>
        <dbReference type="ARBA" id="ARBA00016544"/>
    </source>
</evidence>
<keyword evidence="12 17" id="KW-0598">Phosphotransferase system</keyword>
<dbReference type="GO" id="GO:0016301">
    <property type="term" value="F:kinase activity"/>
    <property type="evidence" value="ECO:0007669"/>
    <property type="project" value="UniProtKB-KW"/>
</dbReference>
<evidence type="ECO:0000256" key="5">
    <source>
        <dbReference type="ARBA" id="ARBA00007837"/>
    </source>
</evidence>